<evidence type="ECO:0000313" key="3">
    <source>
        <dbReference type="EnsemblProtists" id="EOD41340"/>
    </source>
</evidence>
<name>A0A0D3L005_EMIH1</name>
<feature type="region of interest" description="Disordered" evidence="2">
    <location>
        <begin position="1928"/>
        <end position="1959"/>
    </location>
</feature>
<dbReference type="GeneID" id="17286610"/>
<feature type="compositionally biased region" description="Gly residues" evidence="2">
    <location>
        <begin position="2139"/>
        <end position="2149"/>
    </location>
</feature>
<organism evidence="3 4">
    <name type="scientific">Emiliania huxleyi (strain CCMP1516)</name>
    <dbReference type="NCBI Taxonomy" id="280463"/>
    <lineage>
        <taxon>Eukaryota</taxon>
        <taxon>Haptista</taxon>
        <taxon>Haptophyta</taxon>
        <taxon>Prymnesiophyceae</taxon>
        <taxon>Isochrysidales</taxon>
        <taxon>Noelaerhabdaceae</taxon>
        <taxon>Emiliania</taxon>
    </lineage>
</organism>
<dbReference type="HOGENOM" id="CLU_233329_0_0_1"/>
<evidence type="ECO:0000256" key="2">
    <source>
        <dbReference type="SAM" id="MobiDB-lite"/>
    </source>
</evidence>
<keyword evidence="4" id="KW-1185">Reference proteome</keyword>
<dbReference type="RefSeq" id="XP_005793769.1">
    <property type="nucleotide sequence ID" value="XM_005793712.1"/>
</dbReference>
<feature type="compositionally biased region" description="Pro residues" evidence="2">
    <location>
        <begin position="1929"/>
        <end position="1941"/>
    </location>
</feature>
<sequence length="2161" mass="232083">MASLGTPGATGPAPTGTPGWLQEAGRQIEISPGANGTIDLTDGTGRMPPRPATIMVQAWPAKSRKATVLELAMAEGTVDDFEAKLVEMGLREGYRLYQLHGDKLEPQPTTYRTVMALLPSRRSAGGGARPSSERREPTKLLVSKPPSFDMLSKVIAPEFTAAQGIKEILDNAIQSLELLASGCWTPQLVILIDLARGRLRVVDNGGGLNPTQMEDWAECGNSTNRSRVNEMLEAAAARSSTDPRAAKDNSPWNREYICEEWEPETEKELRQLMDRDGWGDRITCLEVDRLAPSVVEKLREAVADPHRSELVGEIVDTWAYSFEPRLYEAVARDCNTFNREKDPPPLRITASVEACGIDGGAADPTSLNALAGLKYQKLASQAASSSSQPLRRGLRAGGASDAEVFCYEFDVTDGAGKRGRALLLLRYYPIKDGGETLPAECKAGFDVRWQSRLLKDERLRLLSFMDPAELSTKGRGSAQKELSLLLQRVGHRLHGELLLDPSFAVNKMKSQLLQSGEESSSGSIKLVQMLRDRKVAEWVRPGGGTLVDEFLQWLRGREQLDDNFRFAPNSERGDVEAWPPAMEDGASPPQLLHGVSGDVLRLTGYVTKILRAGDKTLTAPRSESGRPVEADALRLWLRKDKSKVFNKTTNAVWAEVYGFYFFARSGLSAVEVEEECRRATDGEVLYLEAGARAKAASLTGDAKEKALMLRALPLELIELKQSSLRIPEKDWKAHVRSLQDAHEKTKPSAVVCIDTATADATAAGSSFVGGDIERDVPIEYACEGFIDEGKKLWLAVQVHNGSNKVISKTELEKGGYVVKLTATHTEGQVKLIEASHFYAGGAAWLQPKLDEPGEWVCSIAVVDKNGATVGKTWAVTIPVAQPEKCASIEVEFEDEDAMLRVGEALPPLVVTAFDCVGVQFELSALPDNLDVDIVDKKSQGQRLELDPFDQQQAVLADGKIRIYNLVVRGPFATGKHAGSVKLGVAFGELKAAKTKWLEIKCGRPANLLLENTEVLFDAAPYDAGDSLPPMRLFCTDVHGNPAGGCSVWLEMSHDGEAGSDPFTGPSGPFETNAKGELVLGGGKKAGFKVNGAVLRPDAEAVATLKFVATLEAEDEAEDAVLEVPVRLAQLEQEEEPELATLAMSVVPGPAGSSTPTVGCDEEFKIELYGSDEVGNACRLDPADYAKPYLASSGGLGATWGDWKLNGDVLEMTVQLSGKAGDIEIELPESDAHRHIHCEPLKLSLVAGAPNAVVASVVGNPINGAELVVSAHLVDEHENVVESHGSVVEWEPLKAEDPDQLHVHCSGSGKKKGVRAQLKATVLAKQTLREPDEFGLVLSARFKKGGVWQTVTTESVDADPFRVTLQPGAAVISDLVVSRVQLENEASDTTNDYVDDDVEARPTHEVPKVTQPLEPLPPQPLHLTAEPSGMLPRLALRVRYEDGGFLEHPTKCQLRARLVRSGASAEARTARRQQQPALFWPSSGDWQKRAGGPVELSPPGEAPVQGLLLQEVPAPAEPGAYSLELALSFGSTTKGLPPSQLLKSAERTEVTAAFAIVVEAGPPSKLLPALPGSGSTTAPLKVVANEATELGTFARLVDAMSNRLPSDGTVRLSLRQYAMGSEEGQGITLEIAQPDTTLRLVSGWLAVDYENPADEGEREAERHRQAERLQAAQARLQAAEEEEGELSRRQKACAGQVGAARRAHDCASAEVRRSQALLAQKRSSRDAFGLDEAAVKRLKTAHGIGDADAASASATGAMPPNTLGQKLRAKVAQLEESLTVRVSVDGEEAERRRFGDFPIPLEPDDNSRVWLELRPRSDADGAQGPHGIFKVYSRGGEEHAEGPVDEQTLSPDPEGEYLLDALQPAVESGRVESLFESGRVADERLSNILAALLPSWFGADCVVLARPPAAAPPPPSFFARLKAKHLNPLASPPPALLPPPPAAAAAPPEEDADSGLLKLGPGGSLHPPFDGASFLVNRICCDGTAARTAWYRALGGYGDAIVFDKSSAMIDSDAPASSLLVALEDDAGLVGGGGGGYAVRSSDGGMGALAKPASSACRLGRLTDADEEQALSGTAEGRRVVEFERAASELSELERAGREAEEEEASAERAWREAECDLRLLEQELDPLRHEVEQLQQQLGVGGTGTGGGRVRGRKRARQGVA</sequence>
<dbReference type="KEGG" id="ehx:EMIHUDRAFT_462088"/>
<feature type="region of interest" description="Disordered" evidence="2">
    <location>
        <begin position="2135"/>
        <end position="2161"/>
    </location>
</feature>
<protein>
    <submittedName>
        <fullName evidence="3">Uncharacterized protein</fullName>
    </submittedName>
</protein>
<feature type="compositionally biased region" description="Low complexity" evidence="2">
    <location>
        <begin position="1"/>
        <end position="19"/>
    </location>
</feature>
<dbReference type="EnsemblProtists" id="EOD41340">
    <property type="protein sequence ID" value="EOD41340"/>
    <property type="gene ID" value="EMIHUDRAFT_462088"/>
</dbReference>
<dbReference type="PaxDb" id="2903-EOD41340"/>
<reference evidence="3" key="2">
    <citation type="submission" date="2024-10" db="UniProtKB">
        <authorList>
            <consortium name="EnsemblProtists"/>
        </authorList>
    </citation>
    <scope>IDENTIFICATION</scope>
</reference>
<dbReference type="Proteomes" id="UP000013827">
    <property type="component" value="Unassembled WGS sequence"/>
</dbReference>
<dbReference type="InterPro" id="IPR036890">
    <property type="entry name" value="HATPase_C_sf"/>
</dbReference>
<evidence type="ECO:0000313" key="4">
    <source>
        <dbReference type="Proteomes" id="UP000013827"/>
    </source>
</evidence>
<feature type="coiled-coil region" evidence="1">
    <location>
        <begin position="1661"/>
        <end position="1688"/>
    </location>
</feature>
<evidence type="ECO:0000256" key="1">
    <source>
        <dbReference type="SAM" id="Coils"/>
    </source>
</evidence>
<reference evidence="4" key="1">
    <citation type="journal article" date="2013" name="Nature">
        <title>Pan genome of the phytoplankton Emiliania underpins its global distribution.</title>
        <authorList>
            <person name="Read B.A."/>
            <person name="Kegel J."/>
            <person name="Klute M.J."/>
            <person name="Kuo A."/>
            <person name="Lefebvre S.C."/>
            <person name="Maumus F."/>
            <person name="Mayer C."/>
            <person name="Miller J."/>
            <person name="Monier A."/>
            <person name="Salamov A."/>
            <person name="Young J."/>
            <person name="Aguilar M."/>
            <person name="Claverie J.M."/>
            <person name="Frickenhaus S."/>
            <person name="Gonzalez K."/>
            <person name="Herman E.K."/>
            <person name="Lin Y.C."/>
            <person name="Napier J."/>
            <person name="Ogata H."/>
            <person name="Sarno A.F."/>
            <person name="Shmutz J."/>
            <person name="Schroeder D."/>
            <person name="de Vargas C."/>
            <person name="Verret F."/>
            <person name="von Dassow P."/>
            <person name="Valentin K."/>
            <person name="Van de Peer Y."/>
            <person name="Wheeler G."/>
            <person name="Dacks J.B."/>
            <person name="Delwiche C.F."/>
            <person name="Dyhrman S.T."/>
            <person name="Glockner G."/>
            <person name="John U."/>
            <person name="Richards T."/>
            <person name="Worden A.Z."/>
            <person name="Zhang X."/>
            <person name="Grigoriev I.V."/>
            <person name="Allen A.E."/>
            <person name="Bidle K."/>
            <person name="Borodovsky M."/>
            <person name="Bowler C."/>
            <person name="Brownlee C."/>
            <person name="Cock J.M."/>
            <person name="Elias M."/>
            <person name="Gladyshev V.N."/>
            <person name="Groth M."/>
            <person name="Guda C."/>
            <person name="Hadaegh A."/>
            <person name="Iglesias-Rodriguez M.D."/>
            <person name="Jenkins J."/>
            <person name="Jones B.M."/>
            <person name="Lawson T."/>
            <person name="Leese F."/>
            <person name="Lindquist E."/>
            <person name="Lobanov A."/>
            <person name="Lomsadze A."/>
            <person name="Malik S.B."/>
            <person name="Marsh M.E."/>
            <person name="Mackinder L."/>
            <person name="Mock T."/>
            <person name="Mueller-Roeber B."/>
            <person name="Pagarete A."/>
            <person name="Parker M."/>
            <person name="Probert I."/>
            <person name="Quesneville H."/>
            <person name="Raines C."/>
            <person name="Rensing S.A."/>
            <person name="Riano-Pachon D.M."/>
            <person name="Richier S."/>
            <person name="Rokitta S."/>
            <person name="Shiraiwa Y."/>
            <person name="Soanes D.M."/>
            <person name="van der Giezen M."/>
            <person name="Wahlund T.M."/>
            <person name="Williams B."/>
            <person name="Wilson W."/>
            <person name="Wolfe G."/>
            <person name="Wurch L.L."/>
        </authorList>
    </citation>
    <scope>NUCLEOTIDE SEQUENCE</scope>
</reference>
<dbReference type="SUPFAM" id="SSF55874">
    <property type="entry name" value="ATPase domain of HSP90 chaperone/DNA topoisomerase II/histidine kinase"/>
    <property type="match status" value="1"/>
</dbReference>
<keyword evidence="1" id="KW-0175">Coiled coil</keyword>
<proteinExistence type="predicted"/>
<accession>A0A0D3L005</accession>
<feature type="compositionally biased region" description="Basic residues" evidence="2">
    <location>
        <begin position="2150"/>
        <end position="2161"/>
    </location>
</feature>
<feature type="region of interest" description="Disordered" evidence="2">
    <location>
        <begin position="1"/>
        <end position="20"/>
    </location>
</feature>